<dbReference type="Gene3D" id="3.30.420.10">
    <property type="entry name" value="Ribonuclease H-like superfamily/Ribonuclease H"/>
    <property type="match status" value="1"/>
</dbReference>
<dbReference type="Proteomes" id="UP000235965">
    <property type="component" value="Unassembled WGS sequence"/>
</dbReference>
<feature type="region of interest" description="Disordered" evidence="1">
    <location>
        <begin position="90"/>
        <end position="116"/>
    </location>
</feature>
<evidence type="ECO:0000313" key="3">
    <source>
        <dbReference type="Proteomes" id="UP000235965"/>
    </source>
</evidence>
<sequence>SNTLTLLTVAYDEYAMKKSSAFEWHRRLKEGREDVQDDPRSGLPGMQRTDANLDRVRTTVLEHPPCSPYLASNDSFLFLMIKEILKGRHFDDTDDSRNDYDGSSEGHSTKPVPKLF</sequence>
<dbReference type="PANTHER" id="PTHR46060:SF1">
    <property type="entry name" value="MARINER MOS1 TRANSPOSASE-LIKE PROTEIN"/>
    <property type="match status" value="1"/>
</dbReference>
<keyword evidence="3" id="KW-1185">Reference proteome</keyword>
<protein>
    <recommendedName>
        <fullName evidence="4">Mos1 transposase HTH domain-containing protein</fullName>
    </recommendedName>
</protein>
<accession>A0A2J7PW95</accession>
<feature type="non-terminal residue" evidence="2">
    <location>
        <position position="1"/>
    </location>
</feature>
<dbReference type="STRING" id="105785.A0A2J7PW95"/>
<dbReference type="InterPro" id="IPR036397">
    <property type="entry name" value="RNaseH_sf"/>
</dbReference>
<comment type="caution">
    <text evidence="2">The sequence shown here is derived from an EMBL/GenBank/DDBJ whole genome shotgun (WGS) entry which is preliminary data.</text>
</comment>
<organism evidence="2 3">
    <name type="scientific">Cryptotermes secundus</name>
    <dbReference type="NCBI Taxonomy" id="105785"/>
    <lineage>
        <taxon>Eukaryota</taxon>
        <taxon>Metazoa</taxon>
        <taxon>Ecdysozoa</taxon>
        <taxon>Arthropoda</taxon>
        <taxon>Hexapoda</taxon>
        <taxon>Insecta</taxon>
        <taxon>Pterygota</taxon>
        <taxon>Neoptera</taxon>
        <taxon>Polyneoptera</taxon>
        <taxon>Dictyoptera</taxon>
        <taxon>Blattodea</taxon>
        <taxon>Blattoidea</taxon>
        <taxon>Termitoidae</taxon>
        <taxon>Kalotermitidae</taxon>
        <taxon>Cryptotermitinae</taxon>
        <taxon>Cryptotermes</taxon>
    </lineage>
</organism>
<reference evidence="2 3" key="1">
    <citation type="submission" date="2017-12" db="EMBL/GenBank/DDBJ databases">
        <title>Hemimetabolous genomes reveal molecular basis of termite eusociality.</title>
        <authorList>
            <person name="Harrison M.C."/>
            <person name="Jongepier E."/>
            <person name="Robertson H.M."/>
            <person name="Arning N."/>
            <person name="Bitard-Feildel T."/>
            <person name="Chao H."/>
            <person name="Childers C.P."/>
            <person name="Dinh H."/>
            <person name="Doddapaneni H."/>
            <person name="Dugan S."/>
            <person name="Gowin J."/>
            <person name="Greiner C."/>
            <person name="Han Y."/>
            <person name="Hu H."/>
            <person name="Hughes D.S.T."/>
            <person name="Huylmans A.-K."/>
            <person name="Kemena C."/>
            <person name="Kremer L.P.M."/>
            <person name="Lee S.L."/>
            <person name="Lopez-Ezquerra A."/>
            <person name="Mallet L."/>
            <person name="Monroy-Kuhn J.M."/>
            <person name="Moser A."/>
            <person name="Murali S.C."/>
            <person name="Muzny D.M."/>
            <person name="Otani S."/>
            <person name="Piulachs M.-D."/>
            <person name="Poelchau M."/>
            <person name="Qu J."/>
            <person name="Schaub F."/>
            <person name="Wada-Katsumata A."/>
            <person name="Worley K.C."/>
            <person name="Xie Q."/>
            <person name="Ylla G."/>
            <person name="Poulsen M."/>
            <person name="Gibbs R.A."/>
            <person name="Schal C."/>
            <person name="Richards S."/>
            <person name="Belles X."/>
            <person name="Korb J."/>
            <person name="Bornberg-Bauer E."/>
        </authorList>
    </citation>
    <scope>NUCLEOTIDE SEQUENCE [LARGE SCALE GENOMIC DNA]</scope>
    <source>
        <tissue evidence="2">Whole body</tissue>
    </source>
</reference>
<dbReference type="AlphaFoldDB" id="A0A2J7PW95"/>
<dbReference type="EMBL" id="NEVH01020936">
    <property type="protein sequence ID" value="PNF20605.1"/>
    <property type="molecule type" value="Genomic_DNA"/>
</dbReference>
<feature type="compositionally biased region" description="Basic and acidic residues" evidence="1">
    <location>
        <begin position="30"/>
        <end position="40"/>
    </location>
</feature>
<feature type="compositionally biased region" description="Basic and acidic residues" evidence="1">
    <location>
        <begin position="90"/>
        <end position="100"/>
    </location>
</feature>
<gene>
    <name evidence="2" type="ORF">B7P43_G04264</name>
</gene>
<dbReference type="PANTHER" id="PTHR46060">
    <property type="entry name" value="MARINER MOS1 TRANSPOSASE-LIKE PROTEIN"/>
    <property type="match status" value="1"/>
</dbReference>
<dbReference type="GO" id="GO:0003676">
    <property type="term" value="F:nucleic acid binding"/>
    <property type="evidence" value="ECO:0007669"/>
    <property type="project" value="InterPro"/>
</dbReference>
<evidence type="ECO:0000256" key="1">
    <source>
        <dbReference type="SAM" id="MobiDB-lite"/>
    </source>
</evidence>
<evidence type="ECO:0000313" key="2">
    <source>
        <dbReference type="EMBL" id="PNF20605.1"/>
    </source>
</evidence>
<proteinExistence type="predicted"/>
<feature type="region of interest" description="Disordered" evidence="1">
    <location>
        <begin position="30"/>
        <end position="51"/>
    </location>
</feature>
<name>A0A2J7PW95_9NEOP</name>
<dbReference type="InterPro" id="IPR052709">
    <property type="entry name" value="Transposase-MT_Hybrid"/>
</dbReference>
<dbReference type="InParanoid" id="A0A2J7PW95"/>
<evidence type="ECO:0008006" key="4">
    <source>
        <dbReference type="Google" id="ProtNLM"/>
    </source>
</evidence>